<protein>
    <submittedName>
        <fullName evidence="2">Uncharacterized protein</fullName>
    </submittedName>
</protein>
<evidence type="ECO:0000256" key="1">
    <source>
        <dbReference type="SAM" id="MobiDB-lite"/>
    </source>
</evidence>
<name>A0A0G4G6C1_9ALVE</name>
<organism evidence="2">
    <name type="scientific">Chromera velia CCMP2878</name>
    <dbReference type="NCBI Taxonomy" id="1169474"/>
    <lineage>
        <taxon>Eukaryota</taxon>
        <taxon>Sar</taxon>
        <taxon>Alveolata</taxon>
        <taxon>Colpodellida</taxon>
        <taxon>Chromeraceae</taxon>
        <taxon>Chromera</taxon>
    </lineage>
</organism>
<dbReference type="VEuPathDB" id="CryptoDB:Cvel_20374"/>
<feature type="compositionally biased region" description="Basic and acidic residues" evidence="1">
    <location>
        <begin position="102"/>
        <end position="121"/>
    </location>
</feature>
<feature type="compositionally biased region" description="Basic and acidic residues" evidence="1">
    <location>
        <begin position="166"/>
        <end position="197"/>
    </location>
</feature>
<gene>
    <name evidence="2" type="ORF">Cvel_20374</name>
</gene>
<accession>A0A0G4G6C1</accession>
<proteinExistence type="predicted"/>
<reference evidence="2" key="1">
    <citation type="submission" date="2014-11" db="EMBL/GenBank/DDBJ databases">
        <authorList>
            <person name="Otto D Thomas"/>
            <person name="Naeem Raeece"/>
        </authorList>
    </citation>
    <scope>NUCLEOTIDE SEQUENCE</scope>
</reference>
<sequence length="214" mass="24905">MQGQSFLHRFILSRQQQTVSPPLLRDVLLANLLQVPDHLTWSNLTRKETDSQALVQVDVQDSKESQGGLLKPDRVQEFWTVRTSPDSWSAVKKIWQLKEGEKEARREEKVKGTGKEQDRQPRLKLLSAAKRVESKKKKKAKKAKSKDEKSLHPQWAHQLPPTRTLDLSHPEKQKEQWKQREWKEELGKDGVLEDGRVGKGQNVNRRKGEEKRNE</sequence>
<evidence type="ECO:0000313" key="2">
    <source>
        <dbReference type="EMBL" id="CEM23808.1"/>
    </source>
</evidence>
<feature type="region of interest" description="Disordered" evidence="1">
    <location>
        <begin position="102"/>
        <end position="214"/>
    </location>
</feature>
<dbReference type="AlphaFoldDB" id="A0A0G4G6C1"/>
<dbReference type="EMBL" id="CDMZ01000908">
    <property type="protein sequence ID" value="CEM23808.1"/>
    <property type="molecule type" value="Genomic_DNA"/>
</dbReference>
<feature type="compositionally biased region" description="Basic residues" evidence="1">
    <location>
        <begin position="133"/>
        <end position="144"/>
    </location>
</feature>